<evidence type="ECO:0000256" key="1">
    <source>
        <dbReference type="ARBA" id="ARBA00004496"/>
    </source>
</evidence>
<evidence type="ECO:0000256" key="5">
    <source>
        <dbReference type="ARBA" id="ARBA00022679"/>
    </source>
</evidence>
<dbReference type="PANTHER" id="PTHR43783">
    <property type="entry name" value="UDP-N-ACETYLGLUCOSAMINE 1-CARBOXYVINYLTRANSFERASE"/>
    <property type="match status" value="1"/>
</dbReference>
<dbReference type="InterPro" id="IPR013792">
    <property type="entry name" value="RNA3'P_cycl/enolpyr_Trfase_a/b"/>
</dbReference>
<dbReference type="Pfam" id="PF00275">
    <property type="entry name" value="EPSP_synthase"/>
    <property type="match status" value="1"/>
</dbReference>
<evidence type="ECO:0000256" key="6">
    <source>
        <dbReference type="ARBA" id="ARBA00022960"/>
    </source>
</evidence>
<dbReference type="GO" id="GO:0051301">
    <property type="term" value="P:cell division"/>
    <property type="evidence" value="ECO:0007669"/>
    <property type="project" value="UniProtKB-KW"/>
</dbReference>
<dbReference type="GO" id="GO:0071555">
    <property type="term" value="P:cell wall organization"/>
    <property type="evidence" value="ECO:0007669"/>
    <property type="project" value="UniProtKB-KW"/>
</dbReference>
<dbReference type="GO" id="GO:0008360">
    <property type="term" value="P:regulation of cell shape"/>
    <property type="evidence" value="ECO:0007669"/>
    <property type="project" value="UniProtKB-KW"/>
</dbReference>
<evidence type="ECO:0000256" key="11">
    <source>
        <dbReference type="ARBA" id="ARBA00038367"/>
    </source>
</evidence>
<evidence type="ECO:0000256" key="4">
    <source>
        <dbReference type="ARBA" id="ARBA00022618"/>
    </source>
</evidence>
<feature type="binding site" evidence="13">
    <location>
        <begin position="122"/>
        <end position="126"/>
    </location>
    <ligand>
        <name>UDP-N-acetyl-alpha-D-glucosamine</name>
        <dbReference type="ChEBI" id="CHEBI:57705"/>
    </ligand>
</feature>
<keyword evidence="5 13" id="KW-0808">Transferase</keyword>
<dbReference type="InterPro" id="IPR005750">
    <property type="entry name" value="UDP_GlcNAc_COvinyl_MurA"/>
</dbReference>
<dbReference type="SUPFAM" id="SSF55205">
    <property type="entry name" value="EPT/RTPC-like"/>
    <property type="match status" value="1"/>
</dbReference>
<dbReference type="InterPro" id="IPR036968">
    <property type="entry name" value="Enolpyruvate_Tfrase_sf"/>
</dbReference>
<evidence type="ECO:0000256" key="2">
    <source>
        <dbReference type="ARBA" id="ARBA00004752"/>
    </source>
</evidence>
<evidence type="ECO:0000256" key="3">
    <source>
        <dbReference type="ARBA" id="ARBA00022490"/>
    </source>
</evidence>
<proteinExistence type="inferred from homology"/>
<feature type="modified residue" description="2-(S-cysteinyl)pyruvic acid O-phosphothioketal" evidence="13">
    <location>
        <position position="117"/>
    </location>
</feature>
<comment type="pathway">
    <text evidence="2 13">Cell wall biogenesis; peptidoglycan biosynthesis.</text>
</comment>
<evidence type="ECO:0000256" key="13">
    <source>
        <dbReference type="HAMAP-Rule" id="MF_00111"/>
    </source>
</evidence>
<feature type="domain" description="Enolpyruvate transferase" evidence="14">
    <location>
        <begin position="7"/>
        <end position="407"/>
    </location>
</feature>
<dbReference type="CDD" id="cd01555">
    <property type="entry name" value="UdpNAET"/>
    <property type="match status" value="1"/>
</dbReference>
<evidence type="ECO:0000256" key="8">
    <source>
        <dbReference type="ARBA" id="ARBA00023306"/>
    </source>
</evidence>
<dbReference type="Proteomes" id="UP000295724">
    <property type="component" value="Unassembled WGS sequence"/>
</dbReference>
<feature type="binding site" evidence="13">
    <location>
        <position position="93"/>
    </location>
    <ligand>
        <name>UDP-N-acetyl-alpha-D-glucosamine</name>
        <dbReference type="ChEBI" id="CHEBI:57705"/>
    </ligand>
</feature>
<dbReference type="InterPro" id="IPR050068">
    <property type="entry name" value="MurA_subfamily"/>
</dbReference>
<dbReference type="NCBIfam" id="TIGR01072">
    <property type="entry name" value="murA"/>
    <property type="match status" value="1"/>
</dbReference>
<evidence type="ECO:0000256" key="9">
    <source>
        <dbReference type="ARBA" id="ARBA00023316"/>
    </source>
</evidence>
<comment type="similarity">
    <text evidence="11 13">Belongs to the EPSP synthase family. MurA subfamily.</text>
</comment>
<comment type="subcellular location">
    <subcellularLocation>
        <location evidence="1 13">Cytoplasm</location>
    </subcellularLocation>
</comment>
<evidence type="ECO:0000313" key="16">
    <source>
        <dbReference type="Proteomes" id="UP000295724"/>
    </source>
</evidence>
<keyword evidence="8 13" id="KW-0131">Cell cycle</keyword>
<dbReference type="Gene3D" id="3.65.10.10">
    <property type="entry name" value="Enolpyruvate transferase domain"/>
    <property type="match status" value="2"/>
</dbReference>
<protein>
    <recommendedName>
        <fullName evidence="13">UDP-N-acetylglucosamine 1-carboxyvinyltransferase</fullName>
        <ecNumber evidence="13">2.5.1.7</ecNumber>
    </recommendedName>
    <alternativeName>
        <fullName evidence="13">Enoylpyruvate transferase</fullName>
    </alternativeName>
    <alternativeName>
        <fullName evidence="13">UDP-N-acetylglucosamine enolpyruvyl transferase</fullName>
        <shortName evidence="13">EPT</shortName>
    </alternativeName>
</protein>
<evidence type="ECO:0000256" key="7">
    <source>
        <dbReference type="ARBA" id="ARBA00022984"/>
    </source>
</evidence>
<keyword evidence="3 13" id="KW-0963">Cytoplasm</keyword>
<feature type="active site" description="Proton donor" evidence="13">
    <location>
        <position position="117"/>
    </location>
</feature>
<dbReference type="AlphaFoldDB" id="A0A4R6XGC1"/>
<evidence type="ECO:0000313" key="15">
    <source>
        <dbReference type="EMBL" id="TDR18445.1"/>
    </source>
</evidence>
<dbReference type="EMBL" id="SNZB01000005">
    <property type="protein sequence ID" value="TDR18445.1"/>
    <property type="molecule type" value="Genomic_DNA"/>
</dbReference>
<feature type="binding site" evidence="13">
    <location>
        <position position="328"/>
    </location>
    <ligand>
        <name>UDP-N-acetyl-alpha-D-glucosamine</name>
        <dbReference type="ChEBI" id="CHEBI:57705"/>
    </ligand>
</feature>
<dbReference type="HAMAP" id="MF_00111">
    <property type="entry name" value="MurA"/>
    <property type="match status" value="1"/>
</dbReference>
<evidence type="ECO:0000259" key="14">
    <source>
        <dbReference type="Pfam" id="PF00275"/>
    </source>
</evidence>
<dbReference type="GO" id="GO:0005737">
    <property type="term" value="C:cytoplasm"/>
    <property type="evidence" value="ECO:0007669"/>
    <property type="project" value="UniProtKB-SubCell"/>
</dbReference>
<accession>A0A4R6XGC1</accession>
<keyword evidence="7 13" id="KW-0573">Peptidoglycan synthesis</keyword>
<dbReference type="InterPro" id="IPR001986">
    <property type="entry name" value="Enolpyruvate_Tfrase_dom"/>
</dbReference>
<sequence>MNKITITGGHVINGTIQASGAKNAVLPILAATIVGQGESHIQHVPHLHDVTTMNELLVQMGAKLTVDHHSDITICTDHLSNQTAPYETVKTMRASILALGPLVARYGRAKVSLPGGCPIGARPVDLHIKGLQAMGAKIDVEDGYILATCDRLIGNRIVMEKVTVTGTENIMIAATLAQGETLIENAAIEPEVVDLAKYLKAMGAEIRGEGTSKIYIQGKDHLKGTHHAVMPDRIEIGTFLVAAAITGGSITINNSCNDDLDAVFDKLTEAGAQISTTENSVTLNMQGKRPNPVNIRTAPHPAFPTDMQAQFCALNAIADGTSHITETLFENRFMHVEELNRMGANIHVEGNQAVIKGVKQLSGAPVTATDLRASASLVLAGLAARGNTDVHDIHYIDRGYEAIEEKMNQLGARIIRN</sequence>
<keyword evidence="6 13" id="KW-0133">Cell shape</keyword>
<keyword evidence="9 13" id="KW-0961">Cell wall biogenesis/degradation</keyword>
<evidence type="ECO:0000256" key="12">
    <source>
        <dbReference type="ARBA" id="ARBA00047527"/>
    </source>
</evidence>
<feature type="binding site" evidence="13">
    <location>
        <begin position="22"/>
        <end position="23"/>
    </location>
    <ligand>
        <name>phosphoenolpyruvate</name>
        <dbReference type="ChEBI" id="CHEBI:58702"/>
    </ligand>
</feature>
<name>A0A4R6XGC1_9GAMM</name>
<feature type="binding site" evidence="13">
    <location>
        <position position="306"/>
    </location>
    <ligand>
        <name>UDP-N-acetyl-alpha-D-glucosamine</name>
        <dbReference type="ChEBI" id="CHEBI:57705"/>
    </ligand>
</feature>
<dbReference type="RefSeq" id="WP_099019559.1">
    <property type="nucleotide sequence ID" value="NZ_NIHB01000003.1"/>
</dbReference>
<comment type="function">
    <text evidence="13">Cell wall formation. Adds enolpyruvyl to UDP-N-acetylglucosamine.</text>
</comment>
<evidence type="ECO:0000256" key="10">
    <source>
        <dbReference type="ARBA" id="ARBA00023317"/>
    </source>
</evidence>
<dbReference type="NCBIfam" id="NF006873">
    <property type="entry name" value="PRK09369.1"/>
    <property type="match status" value="1"/>
</dbReference>
<comment type="caution">
    <text evidence="13">Lacks conserved residue(s) required for the propagation of feature annotation.</text>
</comment>
<organism evidence="15 16">
    <name type="scientific">Marinicella litoralis</name>
    <dbReference type="NCBI Taxonomy" id="644220"/>
    <lineage>
        <taxon>Bacteria</taxon>
        <taxon>Pseudomonadati</taxon>
        <taxon>Pseudomonadota</taxon>
        <taxon>Gammaproteobacteria</taxon>
        <taxon>Lysobacterales</taxon>
        <taxon>Marinicellaceae</taxon>
        <taxon>Marinicella</taxon>
    </lineage>
</organism>
<comment type="caution">
    <text evidence="15">The sequence shown here is derived from an EMBL/GenBank/DDBJ whole genome shotgun (WGS) entry which is preliminary data.</text>
</comment>
<dbReference type="GO" id="GO:0008760">
    <property type="term" value="F:UDP-N-acetylglucosamine 1-carboxyvinyltransferase activity"/>
    <property type="evidence" value="ECO:0007669"/>
    <property type="project" value="UniProtKB-UniRule"/>
</dbReference>
<dbReference type="EC" id="2.5.1.7" evidence="13"/>
<dbReference type="OrthoDB" id="9803760at2"/>
<dbReference type="FunFam" id="3.65.10.10:FF:000001">
    <property type="entry name" value="UDP-N-acetylglucosamine 1-carboxyvinyltransferase"/>
    <property type="match status" value="1"/>
</dbReference>
<gene>
    <name evidence="13" type="primary">murA</name>
    <name evidence="15" type="ORF">C8D91_2365</name>
</gene>
<dbReference type="GO" id="GO:0009252">
    <property type="term" value="P:peptidoglycan biosynthetic process"/>
    <property type="evidence" value="ECO:0007669"/>
    <property type="project" value="UniProtKB-UniRule"/>
</dbReference>
<keyword evidence="4 13" id="KW-0132">Cell division</keyword>
<dbReference type="UniPathway" id="UPA00219"/>
<comment type="catalytic activity">
    <reaction evidence="12 13">
        <text>phosphoenolpyruvate + UDP-N-acetyl-alpha-D-glucosamine = UDP-N-acetyl-3-O-(1-carboxyvinyl)-alpha-D-glucosamine + phosphate</text>
        <dbReference type="Rhea" id="RHEA:18681"/>
        <dbReference type="ChEBI" id="CHEBI:43474"/>
        <dbReference type="ChEBI" id="CHEBI:57705"/>
        <dbReference type="ChEBI" id="CHEBI:58702"/>
        <dbReference type="ChEBI" id="CHEBI:68483"/>
        <dbReference type="EC" id="2.5.1.7"/>
    </reaction>
</comment>
<dbReference type="GO" id="GO:0019277">
    <property type="term" value="P:UDP-N-acetylgalactosamine biosynthetic process"/>
    <property type="evidence" value="ECO:0007669"/>
    <property type="project" value="InterPro"/>
</dbReference>
<dbReference type="PANTHER" id="PTHR43783:SF1">
    <property type="entry name" value="UDP-N-ACETYLGLUCOSAMINE 1-CARBOXYVINYLTRANSFERASE"/>
    <property type="match status" value="1"/>
</dbReference>
<keyword evidence="10 13" id="KW-0670">Pyruvate</keyword>
<keyword evidence="16" id="KW-1185">Reference proteome</keyword>
<reference evidence="15 16" key="1">
    <citation type="submission" date="2019-03" db="EMBL/GenBank/DDBJ databases">
        <title>Genomic Encyclopedia of Type Strains, Phase IV (KMG-IV): sequencing the most valuable type-strain genomes for metagenomic binning, comparative biology and taxonomic classification.</title>
        <authorList>
            <person name="Goeker M."/>
        </authorList>
    </citation>
    <scope>NUCLEOTIDE SEQUENCE [LARGE SCALE GENOMIC DNA]</scope>
    <source>
        <strain evidence="15 16">DSM 25488</strain>
    </source>
</reference>